<dbReference type="Pfam" id="PF07993">
    <property type="entry name" value="NAD_binding_4"/>
    <property type="match status" value="1"/>
</dbReference>
<dbReference type="InterPro" id="IPR026055">
    <property type="entry name" value="FAR"/>
</dbReference>
<sequence>MDTRRVQHFLKGKTILVTGTTGYLAKVLLEKILRIQPEIKKLYLLVRALNTELATRRLQNEVIQKDLFKVLRDKWGEDFDSLISEKLVAIAGDVSLENLGLKDENLNNEMLDEIDIIVNSAASTKFDERFDISMGVNTMGALHVLNFAKKCHRMEILVHISTAYVYGEAKDGEAILLEKPFQMGRSLKGALKLDIHAEMNLMEKKMDELRAKNASESTFKFAMKDYGIERAKLYGWPNTYVFTKAMGEMLVMHHKDDVPLTIIRPTMVTSTYKDPFPGWMEGLRTLDSIIVGYGQGKITCFPGHPKTIVDTIPADLVINCVITAIVAHSNKAPRNFIYHIGSSLRNPLKFSDVHNISYHTFLKTPCKNENGKPIVISKGTLLTNIAAFNSYMKIRYVLPLQVLNLVNKVSCQLFKDVYDVNNRKIKMVMRLAELYKPYIFSKVVFDDTNTENLRKVTKDHLPVEDVGLDFDPKSIDWTEYMMNAHIPGLLKYAIK</sequence>
<name>A0A8B8KP70_ABRPR</name>
<keyword evidence="4" id="KW-0560">Oxidoreductase</keyword>
<dbReference type="CDD" id="cd05236">
    <property type="entry name" value="FAR-N_SDR_e"/>
    <property type="match status" value="1"/>
</dbReference>
<evidence type="ECO:0000313" key="7">
    <source>
        <dbReference type="Proteomes" id="UP000694853"/>
    </source>
</evidence>
<dbReference type="KEGG" id="aprc:113857707"/>
<dbReference type="Gene3D" id="3.40.50.720">
    <property type="entry name" value="NAD(P)-binding Rossmann-like Domain"/>
    <property type="match status" value="1"/>
</dbReference>
<dbReference type="OrthoDB" id="429813at2759"/>
<dbReference type="CDD" id="cd09071">
    <property type="entry name" value="FAR_C"/>
    <property type="match status" value="1"/>
</dbReference>
<dbReference type="GO" id="GO:0102965">
    <property type="term" value="F:alcohol-forming long-chain fatty acyl-CoA reductase activity"/>
    <property type="evidence" value="ECO:0007669"/>
    <property type="project" value="UniProtKB-EC"/>
</dbReference>
<feature type="domain" description="Fatty acyl-CoA reductase C-terminal" evidence="5">
    <location>
        <begin position="396"/>
        <end position="495"/>
    </location>
</feature>
<reference evidence="7" key="1">
    <citation type="journal article" date="2019" name="Toxins">
        <title>Detection of Abrin-Like and Prepropulchellin-Like Toxin Genes and Transcripts Using Whole Genome Sequencing and Full-Length Transcript Sequencing of Abrus precatorius.</title>
        <authorList>
            <person name="Hovde B.T."/>
            <person name="Daligault H.E."/>
            <person name="Hanschen E.R."/>
            <person name="Kunde Y.A."/>
            <person name="Johnson M.B."/>
            <person name="Starkenburg S.R."/>
            <person name="Johnson S.L."/>
        </authorList>
    </citation>
    <scope>NUCLEOTIDE SEQUENCE [LARGE SCALE GENOMIC DNA]</scope>
</reference>
<evidence type="ECO:0000313" key="8">
    <source>
        <dbReference type="RefSeq" id="XP_027345646.1"/>
    </source>
</evidence>
<dbReference type="GO" id="GO:0035336">
    <property type="term" value="P:long-chain fatty-acyl-CoA metabolic process"/>
    <property type="evidence" value="ECO:0007669"/>
    <property type="project" value="TreeGrafter"/>
</dbReference>
<dbReference type="PANTHER" id="PTHR11011">
    <property type="entry name" value="MALE STERILITY PROTEIN 2-RELATED"/>
    <property type="match status" value="1"/>
</dbReference>
<comment type="similarity">
    <text evidence="1 4">Belongs to the fatty acyl-CoA reductase family.</text>
</comment>
<feature type="domain" description="Thioester reductase (TE)" evidence="6">
    <location>
        <begin position="17"/>
        <end position="320"/>
    </location>
</feature>
<evidence type="ECO:0000256" key="2">
    <source>
        <dbReference type="ARBA" id="ARBA00022516"/>
    </source>
</evidence>
<evidence type="ECO:0000256" key="3">
    <source>
        <dbReference type="ARBA" id="ARBA00023098"/>
    </source>
</evidence>
<dbReference type="AlphaFoldDB" id="A0A8B8KP70"/>
<dbReference type="InterPro" id="IPR013120">
    <property type="entry name" value="FAR_NAD-bd"/>
</dbReference>
<dbReference type="InterPro" id="IPR036291">
    <property type="entry name" value="NAD(P)-bd_dom_sf"/>
</dbReference>
<dbReference type="InterPro" id="IPR033640">
    <property type="entry name" value="FAR_C"/>
</dbReference>
<keyword evidence="7" id="KW-1185">Reference proteome</keyword>
<dbReference type="Pfam" id="PF03015">
    <property type="entry name" value="Sterile"/>
    <property type="match status" value="1"/>
</dbReference>
<evidence type="ECO:0000259" key="6">
    <source>
        <dbReference type="Pfam" id="PF07993"/>
    </source>
</evidence>
<keyword evidence="2 4" id="KW-0444">Lipid biosynthesis</keyword>
<evidence type="ECO:0000256" key="4">
    <source>
        <dbReference type="RuleBase" id="RU363097"/>
    </source>
</evidence>
<gene>
    <name evidence="8" type="primary">LOC113857707</name>
</gene>
<dbReference type="RefSeq" id="XP_027345646.1">
    <property type="nucleotide sequence ID" value="XM_027489845.1"/>
</dbReference>
<keyword evidence="3 4" id="KW-0443">Lipid metabolism</keyword>
<reference evidence="8" key="2">
    <citation type="submission" date="2025-08" db="UniProtKB">
        <authorList>
            <consortium name="RefSeq"/>
        </authorList>
    </citation>
    <scope>IDENTIFICATION</scope>
    <source>
        <tissue evidence="8">Young leaves</tissue>
    </source>
</reference>
<organism evidence="7 8">
    <name type="scientific">Abrus precatorius</name>
    <name type="common">Indian licorice</name>
    <name type="synonym">Glycine abrus</name>
    <dbReference type="NCBI Taxonomy" id="3816"/>
    <lineage>
        <taxon>Eukaryota</taxon>
        <taxon>Viridiplantae</taxon>
        <taxon>Streptophyta</taxon>
        <taxon>Embryophyta</taxon>
        <taxon>Tracheophyta</taxon>
        <taxon>Spermatophyta</taxon>
        <taxon>Magnoliopsida</taxon>
        <taxon>eudicotyledons</taxon>
        <taxon>Gunneridae</taxon>
        <taxon>Pentapetalae</taxon>
        <taxon>rosids</taxon>
        <taxon>fabids</taxon>
        <taxon>Fabales</taxon>
        <taxon>Fabaceae</taxon>
        <taxon>Papilionoideae</taxon>
        <taxon>50 kb inversion clade</taxon>
        <taxon>NPAAA clade</taxon>
        <taxon>indigoferoid/millettioid clade</taxon>
        <taxon>Abreae</taxon>
        <taxon>Abrus</taxon>
    </lineage>
</organism>
<dbReference type="EC" id="1.2.1.84" evidence="4"/>
<comment type="function">
    <text evidence="4">Catalyzes the reduction of fatty acyl-CoA to fatty alcohols.</text>
</comment>
<evidence type="ECO:0000256" key="1">
    <source>
        <dbReference type="ARBA" id="ARBA00005928"/>
    </source>
</evidence>
<dbReference type="GO" id="GO:0010345">
    <property type="term" value="P:suberin biosynthetic process"/>
    <property type="evidence" value="ECO:0007669"/>
    <property type="project" value="TreeGrafter"/>
</dbReference>
<dbReference type="PANTHER" id="PTHR11011:SF84">
    <property type="entry name" value="ACYL-COA REDUCTASE-LIKE PROTEIN, PUTATIVE-RELATED"/>
    <property type="match status" value="1"/>
</dbReference>
<dbReference type="Proteomes" id="UP000694853">
    <property type="component" value="Unplaced"/>
</dbReference>
<dbReference type="SUPFAM" id="SSF51735">
    <property type="entry name" value="NAD(P)-binding Rossmann-fold domains"/>
    <property type="match status" value="1"/>
</dbReference>
<accession>A0A8B8KP70</accession>
<evidence type="ECO:0000259" key="5">
    <source>
        <dbReference type="Pfam" id="PF03015"/>
    </source>
</evidence>
<protein>
    <recommendedName>
        <fullName evidence="4">Fatty acyl-CoA reductase</fullName>
        <ecNumber evidence="4">1.2.1.84</ecNumber>
    </recommendedName>
</protein>
<dbReference type="GO" id="GO:0080019">
    <property type="term" value="F:alcohol-forming very long-chain fatty acyl-CoA reductase activity"/>
    <property type="evidence" value="ECO:0007669"/>
    <property type="project" value="InterPro"/>
</dbReference>
<proteinExistence type="inferred from homology"/>
<keyword evidence="4" id="KW-0521">NADP</keyword>
<dbReference type="GeneID" id="113857707"/>
<comment type="catalytic activity">
    <reaction evidence="4">
        <text>a long-chain fatty acyl-CoA + 2 NADPH + 2 H(+) = a long-chain primary fatty alcohol + 2 NADP(+) + CoA</text>
        <dbReference type="Rhea" id="RHEA:52716"/>
        <dbReference type="ChEBI" id="CHEBI:15378"/>
        <dbReference type="ChEBI" id="CHEBI:57287"/>
        <dbReference type="ChEBI" id="CHEBI:57783"/>
        <dbReference type="ChEBI" id="CHEBI:58349"/>
        <dbReference type="ChEBI" id="CHEBI:77396"/>
        <dbReference type="ChEBI" id="CHEBI:83139"/>
        <dbReference type="EC" id="1.2.1.84"/>
    </reaction>
</comment>